<protein>
    <submittedName>
        <fullName evidence="3">Uncharacterized protein</fullName>
    </submittedName>
</protein>
<comment type="caution">
    <text evidence="3">The sequence shown here is derived from an EMBL/GenBank/DDBJ whole genome shotgun (WGS) entry which is preliminary data.</text>
</comment>
<sequence length="324" mass="35743">MFVASNAYLYIVIALFCISSTLIFCRIRNPGPRLPRTEGLTPAHTRELVRPTWNEARMCEPRARRWEVKGAGVPLSVAMNAEIRQKGLESPSQLPERGEPLQVAVFVTMPFEGPLHEDGIVPVDLGVVSLEDNVALSAEEQSALDRDLNIDPASFYSNEFDVLGQFPLPATSVSSDVEFFGQFYDSNIKGPTYRAAHSHGMSAVSSIPTFSHNQQQPTTYLPHSSRTFPFGTVLSELTQPGPIHESPQIARTDQHSSWGLTSTLSPLAENENTSQGEESSPGSGLWHYDQDTGLYFDVPGPLTAESRSSNSYPDQFFCFTSRSR</sequence>
<feature type="transmembrane region" description="Helical" evidence="2">
    <location>
        <begin position="6"/>
        <end position="27"/>
    </location>
</feature>
<name>A0A0W0G5J2_MONRR</name>
<reference evidence="3 4" key="1">
    <citation type="submission" date="2015-12" db="EMBL/GenBank/DDBJ databases">
        <title>Draft genome sequence of Moniliophthora roreri, the causal agent of frosty pod rot of cacao.</title>
        <authorList>
            <person name="Aime M.C."/>
            <person name="Diaz-Valderrama J.R."/>
            <person name="Kijpornyongpan T."/>
            <person name="Phillips-Mora W."/>
        </authorList>
    </citation>
    <scope>NUCLEOTIDE SEQUENCE [LARGE SCALE GENOMIC DNA]</scope>
    <source>
        <strain evidence="3 4">MCA 2952</strain>
    </source>
</reference>
<dbReference type="EMBL" id="LATX01001061">
    <property type="protein sequence ID" value="KTB43855.1"/>
    <property type="molecule type" value="Genomic_DNA"/>
</dbReference>
<proteinExistence type="predicted"/>
<keyword evidence="2" id="KW-0472">Membrane</keyword>
<evidence type="ECO:0000256" key="1">
    <source>
        <dbReference type="SAM" id="MobiDB-lite"/>
    </source>
</evidence>
<feature type="region of interest" description="Disordered" evidence="1">
    <location>
        <begin position="235"/>
        <end position="255"/>
    </location>
</feature>
<evidence type="ECO:0000256" key="2">
    <source>
        <dbReference type="SAM" id="Phobius"/>
    </source>
</evidence>
<dbReference type="Proteomes" id="UP000054988">
    <property type="component" value="Unassembled WGS sequence"/>
</dbReference>
<accession>A0A0W0G5J2</accession>
<organism evidence="3 4">
    <name type="scientific">Moniliophthora roreri</name>
    <name type="common">Frosty pod rot fungus</name>
    <name type="synonym">Monilia roreri</name>
    <dbReference type="NCBI Taxonomy" id="221103"/>
    <lineage>
        <taxon>Eukaryota</taxon>
        <taxon>Fungi</taxon>
        <taxon>Dikarya</taxon>
        <taxon>Basidiomycota</taxon>
        <taxon>Agaricomycotina</taxon>
        <taxon>Agaricomycetes</taxon>
        <taxon>Agaricomycetidae</taxon>
        <taxon>Agaricales</taxon>
        <taxon>Marasmiineae</taxon>
        <taxon>Marasmiaceae</taxon>
        <taxon>Moniliophthora</taxon>
    </lineage>
</organism>
<keyword evidence="2" id="KW-1133">Transmembrane helix</keyword>
<evidence type="ECO:0000313" key="3">
    <source>
        <dbReference type="EMBL" id="KTB43855.1"/>
    </source>
</evidence>
<gene>
    <name evidence="3" type="ORF">WG66_3562</name>
</gene>
<keyword evidence="2" id="KW-0812">Transmembrane</keyword>
<evidence type="ECO:0000313" key="4">
    <source>
        <dbReference type="Proteomes" id="UP000054988"/>
    </source>
</evidence>
<dbReference type="AlphaFoldDB" id="A0A0W0G5J2"/>